<dbReference type="PANTHER" id="PTHR47723">
    <property type="entry name" value="OS05G0353850 PROTEIN"/>
    <property type="match status" value="1"/>
</dbReference>
<accession>A0AB40CBT8</accession>
<dbReference type="Pfam" id="PF13456">
    <property type="entry name" value="RVT_3"/>
    <property type="match status" value="1"/>
</dbReference>
<keyword evidence="2" id="KW-1185">Reference proteome</keyword>
<dbReference type="InterPro" id="IPR012337">
    <property type="entry name" value="RNaseH-like_sf"/>
</dbReference>
<dbReference type="InterPro" id="IPR036397">
    <property type="entry name" value="RNaseH_sf"/>
</dbReference>
<dbReference type="InterPro" id="IPR053151">
    <property type="entry name" value="RNase_H-like"/>
</dbReference>
<evidence type="ECO:0000313" key="3">
    <source>
        <dbReference type="RefSeq" id="XP_039137317.1"/>
    </source>
</evidence>
<name>A0AB40CBT8_DIOCR</name>
<dbReference type="GO" id="GO:0003676">
    <property type="term" value="F:nucleic acid binding"/>
    <property type="evidence" value="ECO:0007669"/>
    <property type="project" value="InterPro"/>
</dbReference>
<gene>
    <name evidence="3" type="primary">LOC120274843</name>
</gene>
<dbReference type="GO" id="GO:0004523">
    <property type="term" value="F:RNA-DNA hybrid ribonuclease activity"/>
    <property type="evidence" value="ECO:0007669"/>
    <property type="project" value="InterPro"/>
</dbReference>
<sequence length="147" mass="16773">MTMDQVQDSIRKRLVNMEGSNFPRHIPQKKNGDNHIGGCGFYIFNGYKRIVIAGSSNLIDGTTLDAELKALEIGLNVVVDWILNIAVIFMDSVRVQQALMHSNTMTAWRLNQRIFNIRRMLNLNQVNIEVIPRDWNNLVDKVAAHGR</sequence>
<proteinExistence type="predicted"/>
<reference evidence="3" key="1">
    <citation type="submission" date="2025-08" db="UniProtKB">
        <authorList>
            <consortium name="RefSeq"/>
        </authorList>
    </citation>
    <scope>IDENTIFICATION</scope>
</reference>
<dbReference type="PANTHER" id="PTHR47723:SF19">
    <property type="entry name" value="POLYNUCLEOTIDYL TRANSFERASE, RIBONUCLEASE H-LIKE SUPERFAMILY PROTEIN"/>
    <property type="match status" value="1"/>
</dbReference>
<dbReference type="RefSeq" id="XP_039137317.1">
    <property type="nucleotide sequence ID" value="XM_039281383.1"/>
</dbReference>
<dbReference type="InterPro" id="IPR002156">
    <property type="entry name" value="RNaseH_domain"/>
</dbReference>
<dbReference type="AlphaFoldDB" id="A0AB40CBT8"/>
<dbReference type="GeneID" id="120274843"/>
<dbReference type="Gene3D" id="3.30.420.10">
    <property type="entry name" value="Ribonuclease H-like superfamily/Ribonuclease H"/>
    <property type="match status" value="1"/>
</dbReference>
<evidence type="ECO:0000313" key="2">
    <source>
        <dbReference type="Proteomes" id="UP001515500"/>
    </source>
</evidence>
<feature type="domain" description="RNase H type-1" evidence="1">
    <location>
        <begin position="33"/>
        <end position="145"/>
    </location>
</feature>
<protein>
    <submittedName>
        <fullName evidence="3">Uncharacterized protein LOC120274843</fullName>
    </submittedName>
</protein>
<dbReference type="Proteomes" id="UP001515500">
    <property type="component" value="Chromosome 13"/>
</dbReference>
<dbReference type="SUPFAM" id="SSF53098">
    <property type="entry name" value="Ribonuclease H-like"/>
    <property type="match status" value="1"/>
</dbReference>
<evidence type="ECO:0000259" key="1">
    <source>
        <dbReference type="Pfam" id="PF13456"/>
    </source>
</evidence>
<organism evidence="2 3">
    <name type="scientific">Dioscorea cayennensis subsp. rotundata</name>
    <name type="common">White Guinea yam</name>
    <name type="synonym">Dioscorea rotundata</name>
    <dbReference type="NCBI Taxonomy" id="55577"/>
    <lineage>
        <taxon>Eukaryota</taxon>
        <taxon>Viridiplantae</taxon>
        <taxon>Streptophyta</taxon>
        <taxon>Embryophyta</taxon>
        <taxon>Tracheophyta</taxon>
        <taxon>Spermatophyta</taxon>
        <taxon>Magnoliopsida</taxon>
        <taxon>Liliopsida</taxon>
        <taxon>Dioscoreales</taxon>
        <taxon>Dioscoreaceae</taxon>
        <taxon>Dioscorea</taxon>
    </lineage>
</organism>